<dbReference type="KEGG" id="apak:AP3564_12630"/>
<evidence type="ECO:0000256" key="1">
    <source>
        <dbReference type="SAM" id="Coils"/>
    </source>
</evidence>
<dbReference type="AlphaFoldDB" id="A0A223E6R5"/>
<dbReference type="PANTHER" id="PTHR33055:SF3">
    <property type="entry name" value="PUTATIVE TRANSPOSASE FOR IS117-RELATED"/>
    <property type="match status" value="1"/>
</dbReference>
<dbReference type="GO" id="GO:0004803">
    <property type="term" value="F:transposase activity"/>
    <property type="evidence" value="ECO:0007669"/>
    <property type="project" value="InterPro"/>
</dbReference>
<accession>A0A223E6R5</accession>
<feature type="domain" description="Transposase IS116/IS110/IS902 C-terminal" evidence="2">
    <location>
        <begin position="48"/>
        <end position="129"/>
    </location>
</feature>
<dbReference type="GO" id="GO:0006313">
    <property type="term" value="P:DNA transposition"/>
    <property type="evidence" value="ECO:0007669"/>
    <property type="project" value="InterPro"/>
</dbReference>
<dbReference type="Pfam" id="PF02371">
    <property type="entry name" value="Transposase_20"/>
    <property type="match status" value="1"/>
</dbReference>
<dbReference type="PANTHER" id="PTHR33055">
    <property type="entry name" value="TRANSPOSASE FOR INSERTION SEQUENCE ELEMENT IS1111A"/>
    <property type="match status" value="1"/>
</dbReference>
<dbReference type="GO" id="GO:0003677">
    <property type="term" value="F:DNA binding"/>
    <property type="evidence" value="ECO:0007669"/>
    <property type="project" value="InterPro"/>
</dbReference>
<proteinExistence type="predicted"/>
<name>A0A223E6R5_9BACI</name>
<dbReference type="Proteomes" id="UP000214606">
    <property type="component" value="Chromosome"/>
</dbReference>
<dbReference type="InterPro" id="IPR047650">
    <property type="entry name" value="Transpos_IS110"/>
</dbReference>
<sequence length="184" mass="20989">MTVGTQMAKREIQSLLKQYEHLQESIADIDEEIEQLVKPIPGAKEMIAMKGVSVLTVATFFGEIGDIAGYEHPRQIQNLAGLTLTLLQSGKFKGQTKITKRGRKRLRKALYLVVRPLVVHNPAFKALHQYYTTRLDHPLKKQESLITLSCKLIRVFYAMATKRFQFDCEKLLQDMPQLSMQEAA</sequence>
<reference evidence="3 4" key="1">
    <citation type="submission" date="2016-10" db="EMBL/GenBank/DDBJ databases">
        <title>The whole genome sequencing and assembly of Aeribacillus pallidus KCTC3564 strain.</title>
        <authorList>
            <person name="Lee Y.-J."/>
            <person name="Park M.-K."/>
            <person name="Yi H."/>
            <person name="Bahn Y.-S."/>
            <person name="Kim J.F."/>
            <person name="Lee D.-W."/>
        </authorList>
    </citation>
    <scope>NUCLEOTIDE SEQUENCE [LARGE SCALE GENOMIC DNA]</scope>
    <source>
        <strain evidence="3 4">KCTC3564</strain>
    </source>
</reference>
<protein>
    <recommendedName>
        <fullName evidence="2">Transposase IS116/IS110/IS902 C-terminal domain-containing protein</fullName>
    </recommendedName>
</protein>
<evidence type="ECO:0000313" key="3">
    <source>
        <dbReference type="EMBL" id="ASS90952.1"/>
    </source>
</evidence>
<evidence type="ECO:0000259" key="2">
    <source>
        <dbReference type="Pfam" id="PF02371"/>
    </source>
</evidence>
<keyword evidence="1" id="KW-0175">Coiled coil</keyword>
<feature type="coiled-coil region" evidence="1">
    <location>
        <begin position="5"/>
        <end position="32"/>
    </location>
</feature>
<dbReference type="EMBL" id="CP017703">
    <property type="protein sequence ID" value="ASS90952.1"/>
    <property type="molecule type" value="Genomic_DNA"/>
</dbReference>
<organism evidence="3 4">
    <name type="scientific">Aeribacillus pallidus</name>
    <dbReference type="NCBI Taxonomy" id="33936"/>
    <lineage>
        <taxon>Bacteria</taxon>
        <taxon>Bacillati</taxon>
        <taxon>Bacillota</taxon>
        <taxon>Bacilli</taxon>
        <taxon>Bacillales</taxon>
        <taxon>Bacillaceae</taxon>
        <taxon>Aeribacillus</taxon>
    </lineage>
</organism>
<gene>
    <name evidence="3" type="ORF">AP3564_12630</name>
</gene>
<evidence type="ECO:0000313" key="4">
    <source>
        <dbReference type="Proteomes" id="UP000214606"/>
    </source>
</evidence>
<dbReference type="InterPro" id="IPR003346">
    <property type="entry name" value="Transposase_20"/>
</dbReference>